<dbReference type="Proteomes" id="UP000825935">
    <property type="component" value="Chromosome 6"/>
</dbReference>
<proteinExistence type="predicted"/>
<organism evidence="2 3">
    <name type="scientific">Ceratopteris richardii</name>
    <name type="common">Triangle waterfern</name>
    <dbReference type="NCBI Taxonomy" id="49495"/>
    <lineage>
        <taxon>Eukaryota</taxon>
        <taxon>Viridiplantae</taxon>
        <taxon>Streptophyta</taxon>
        <taxon>Embryophyta</taxon>
        <taxon>Tracheophyta</taxon>
        <taxon>Polypodiopsida</taxon>
        <taxon>Polypodiidae</taxon>
        <taxon>Polypodiales</taxon>
        <taxon>Pteridineae</taxon>
        <taxon>Pteridaceae</taxon>
        <taxon>Parkerioideae</taxon>
        <taxon>Ceratopteris</taxon>
    </lineage>
</organism>
<evidence type="ECO:0008006" key="4">
    <source>
        <dbReference type="Google" id="ProtNLM"/>
    </source>
</evidence>
<reference evidence="2" key="1">
    <citation type="submission" date="2021-08" db="EMBL/GenBank/DDBJ databases">
        <title>WGS assembly of Ceratopteris richardii.</title>
        <authorList>
            <person name="Marchant D.B."/>
            <person name="Chen G."/>
            <person name="Jenkins J."/>
            <person name="Shu S."/>
            <person name="Leebens-Mack J."/>
            <person name="Grimwood J."/>
            <person name="Schmutz J."/>
            <person name="Soltis P."/>
            <person name="Soltis D."/>
            <person name="Chen Z.-H."/>
        </authorList>
    </citation>
    <scope>NUCLEOTIDE SEQUENCE</scope>
    <source>
        <strain evidence="2">Whitten #5841</strain>
        <tissue evidence="2">Leaf</tissue>
    </source>
</reference>
<protein>
    <recommendedName>
        <fullName evidence="4">Secreted protein</fullName>
    </recommendedName>
</protein>
<evidence type="ECO:0000256" key="1">
    <source>
        <dbReference type="SAM" id="SignalP"/>
    </source>
</evidence>
<dbReference type="EMBL" id="CM035411">
    <property type="protein sequence ID" value="KAH7436018.1"/>
    <property type="molecule type" value="Genomic_DNA"/>
</dbReference>
<feature type="signal peptide" evidence="1">
    <location>
        <begin position="1"/>
        <end position="19"/>
    </location>
</feature>
<sequence>MCPCLTSCFLVLSLEVLESYDLAFYSQTNIKGKQKASSCSIEMLITMIFFNICGSPLKSSFRCTHRGAT</sequence>
<evidence type="ECO:0000313" key="3">
    <source>
        <dbReference type="Proteomes" id="UP000825935"/>
    </source>
</evidence>
<comment type="caution">
    <text evidence="2">The sequence shown here is derived from an EMBL/GenBank/DDBJ whole genome shotgun (WGS) entry which is preliminary data.</text>
</comment>
<feature type="chain" id="PRO_5035886273" description="Secreted protein" evidence="1">
    <location>
        <begin position="20"/>
        <end position="69"/>
    </location>
</feature>
<evidence type="ECO:0000313" key="2">
    <source>
        <dbReference type="EMBL" id="KAH7436018.1"/>
    </source>
</evidence>
<gene>
    <name evidence="2" type="ORF">KP509_06G089700</name>
</gene>
<dbReference type="AlphaFoldDB" id="A0A8T2UMR2"/>
<name>A0A8T2UMR2_CERRI</name>
<keyword evidence="1" id="KW-0732">Signal</keyword>
<accession>A0A8T2UMR2</accession>
<keyword evidence="3" id="KW-1185">Reference proteome</keyword>